<dbReference type="InterPro" id="IPR023393">
    <property type="entry name" value="START-like_dom_sf"/>
</dbReference>
<dbReference type="EMBL" id="MSIE01000091">
    <property type="protein sequence ID" value="OLF08918.1"/>
    <property type="molecule type" value="Genomic_DNA"/>
</dbReference>
<dbReference type="Pfam" id="PF10604">
    <property type="entry name" value="Polyketide_cyc2"/>
    <property type="match status" value="1"/>
</dbReference>
<dbReference type="CDD" id="cd07812">
    <property type="entry name" value="SRPBCC"/>
    <property type="match status" value="1"/>
</dbReference>
<proteinExistence type="predicted"/>
<dbReference type="OrthoDB" id="4618973at2"/>
<dbReference type="Gene3D" id="3.30.530.20">
    <property type="match status" value="1"/>
</dbReference>
<dbReference type="Proteomes" id="UP000185596">
    <property type="component" value="Unassembled WGS sequence"/>
</dbReference>
<dbReference type="SUPFAM" id="SSF55961">
    <property type="entry name" value="Bet v1-like"/>
    <property type="match status" value="1"/>
</dbReference>
<reference evidence="1 2" key="1">
    <citation type="submission" date="2016-12" db="EMBL/GenBank/DDBJ databases">
        <title>The draft genome sequence of Actinophytocola sp. 11-183.</title>
        <authorList>
            <person name="Wang W."/>
            <person name="Yuan L."/>
        </authorList>
    </citation>
    <scope>NUCLEOTIDE SEQUENCE [LARGE SCALE GENOMIC DNA]</scope>
    <source>
        <strain evidence="1 2">11-183</strain>
    </source>
</reference>
<evidence type="ECO:0000313" key="2">
    <source>
        <dbReference type="Proteomes" id="UP000185596"/>
    </source>
</evidence>
<dbReference type="AlphaFoldDB" id="A0A1Q8C3I2"/>
<organism evidence="1 2">
    <name type="scientific">Actinophytocola xanthii</name>
    <dbReference type="NCBI Taxonomy" id="1912961"/>
    <lineage>
        <taxon>Bacteria</taxon>
        <taxon>Bacillati</taxon>
        <taxon>Actinomycetota</taxon>
        <taxon>Actinomycetes</taxon>
        <taxon>Pseudonocardiales</taxon>
        <taxon>Pseudonocardiaceae</taxon>
    </lineage>
</organism>
<accession>A0A1Q8C3I2</accession>
<name>A0A1Q8C3I2_9PSEU</name>
<keyword evidence="2" id="KW-1185">Reference proteome</keyword>
<gene>
    <name evidence="1" type="ORF">BU204_33750</name>
</gene>
<dbReference type="STRING" id="1912961.BU204_33750"/>
<comment type="caution">
    <text evidence="1">The sequence shown here is derived from an EMBL/GenBank/DDBJ whole genome shotgun (WGS) entry which is preliminary data.</text>
</comment>
<dbReference type="InterPro" id="IPR019587">
    <property type="entry name" value="Polyketide_cyclase/dehydratase"/>
</dbReference>
<evidence type="ECO:0000313" key="1">
    <source>
        <dbReference type="EMBL" id="OLF08918.1"/>
    </source>
</evidence>
<sequence>MTWTEPLATGAVSVDAAPEVVFDVVSDPVAMVAFAEELRRVRWLRGATGPAVGAWFAGSNRNGWRRWVTHAQVTDLEPGRRFAYRVRTPFLVPISRWEYEVTPEGSGCRVSVRNWLRVPRWFVPMAIAITGEPDRAGTNAANIATTLRRLKAHLEHRPGSA</sequence>
<protein>
    <submittedName>
        <fullName evidence="1">Polyketide cyclase</fullName>
    </submittedName>
</protein>